<evidence type="ECO:0000313" key="3">
    <source>
        <dbReference type="Proteomes" id="UP000321903"/>
    </source>
</evidence>
<dbReference type="RefSeq" id="WP_147224034.1">
    <property type="nucleotide sequence ID" value="NZ_CAJGYY010000001.1"/>
</dbReference>
<evidence type="ECO:0008006" key="4">
    <source>
        <dbReference type="Google" id="ProtNLM"/>
    </source>
</evidence>
<dbReference type="EMBL" id="VORZ01000003">
    <property type="protein sequence ID" value="TXD96450.1"/>
    <property type="molecule type" value="Genomic_DNA"/>
</dbReference>
<organism evidence="2 3">
    <name type="scientific">Psychrobacter frigidicola</name>
    <dbReference type="NCBI Taxonomy" id="45611"/>
    <lineage>
        <taxon>Bacteria</taxon>
        <taxon>Pseudomonadati</taxon>
        <taxon>Pseudomonadota</taxon>
        <taxon>Gammaproteobacteria</taxon>
        <taxon>Moraxellales</taxon>
        <taxon>Moraxellaceae</taxon>
        <taxon>Psychrobacter</taxon>
    </lineage>
</organism>
<keyword evidence="1" id="KW-0472">Membrane</keyword>
<feature type="transmembrane region" description="Helical" evidence="1">
    <location>
        <begin position="6"/>
        <end position="28"/>
    </location>
</feature>
<protein>
    <recommendedName>
        <fullName evidence="4">DUF4760 domain-containing protein</fullName>
    </recommendedName>
</protein>
<dbReference type="AlphaFoldDB" id="A0A5C7A3U9"/>
<comment type="caution">
    <text evidence="2">The sequence shown here is derived from an EMBL/GenBank/DDBJ whole genome shotgun (WGS) entry which is preliminary data.</text>
</comment>
<keyword evidence="3" id="KW-1185">Reference proteome</keyword>
<dbReference type="Proteomes" id="UP000321903">
    <property type="component" value="Unassembled WGS sequence"/>
</dbReference>
<reference evidence="2 3" key="1">
    <citation type="submission" date="2019-08" db="EMBL/GenBank/DDBJ databases">
        <title>Genome sequence of Psychrobacter frigidicola ACAM304 (type strain).</title>
        <authorList>
            <person name="Bowman J.P."/>
        </authorList>
    </citation>
    <scope>NUCLEOTIDE SEQUENCE [LARGE SCALE GENOMIC DNA]</scope>
    <source>
        <strain evidence="2 3">ACAM 304</strain>
    </source>
</reference>
<accession>A0A5C7A3U9</accession>
<proteinExistence type="predicted"/>
<dbReference type="OrthoDB" id="6197127at2"/>
<evidence type="ECO:0000256" key="1">
    <source>
        <dbReference type="SAM" id="Phobius"/>
    </source>
</evidence>
<keyword evidence="1" id="KW-0812">Transmembrane</keyword>
<name>A0A5C7A3U9_9GAMM</name>
<sequence>MTWIDVVDSAVKIGLGALIAGVIAFLLSSTQHRNELQKVKVEREFGMLKEVAEKAESFNQTALKYWSLSSDWRRRLAIDSSMEKPSELSIAQNEFFDSFKELTKAESLLLLFGYSNASLKVRDYGESIIDFYNRVKNIDIPFNSIDAANYRKSMIDKRSELFILLNEIYKTI</sequence>
<gene>
    <name evidence="2" type="ORF">ES754_09915</name>
</gene>
<keyword evidence="1" id="KW-1133">Transmembrane helix</keyword>
<evidence type="ECO:0000313" key="2">
    <source>
        <dbReference type="EMBL" id="TXD96450.1"/>
    </source>
</evidence>